<keyword evidence="1" id="KW-1133">Transmembrane helix</keyword>
<feature type="transmembrane region" description="Helical" evidence="1">
    <location>
        <begin position="30"/>
        <end position="50"/>
    </location>
</feature>
<feature type="transmembrane region" description="Helical" evidence="1">
    <location>
        <begin position="62"/>
        <end position="84"/>
    </location>
</feature>
<protein>
    <recommendedName>
        <fullName evidence="4">DUF4231 domain-containing protein</fullName>
    </recommendedName>
</protein>
<evidence type="ECO:0000313" key="3">
    <source>
        <dbReference type="Proteomes" id="UP001499959"/>
    </source>
</evidence>
<proteinExistence type="predicted"/>
<dbReference type="EMBL" id="BAABJE010000018">
    <property type="protein sequence ID" value="GAA4804354.1"/>
    <property type="molecule type" value="Genomic_DNA"/>
</dbReference>
<gene>
    <name evidence="2" type="ORF">GCM10023307_33860</name>
</gene>
<reference evidence="3" key="1">
    <citation type="journal article" date="2019" name="Int. J. Syst. Evol. Microbiol.">
        <title>The Global Catalogue of Microorganisms (GCM) 10K type strain sequencing project: providing services to taxonomists for standard genome sequencing and annotation.</title>
        <authorList>
            <consortium name="The Broad Institute Genomics Platform"/>
            <consortium name="The Broad Institute Genome Sequencing Center for Infectious Disease"/>
            <person name="Wu L."/>
            <person name="Ma J."/>
        </authorList>
    </citation>
    <scope>NUCLEOTIDE SEQUENCE [LARGE SCALE GENOMIC DNA]</scope>
    <source>
        <strain evidence="3">JCM 18204</strain>
    </source>
</reference>
<keyword evidence="1" id="KW-0812">Transmembrane</keyword>
<sequence length="132" mass="14640">MISEDQLPRIRELLSAHEARYRLSAQAWKITYRVLLVASILFSTFAALIGKLYSDGEIGNNIASILAFLAAASTALVAALDFELNARINRRSRHEVGLLLLESEKSTANPDTLLCALQEVVKRRSEELSKPD</sequence>
<evidence type="ECO:0008006" key="4">
    <source>
        <dbReference type="Google" id="ProtNLM"/>
    </source>
</evidence>
<keyword evidence="1" id="KW-0472">Membrane</keyword>
<comment type="caution">
    <text evidence="2">The sequence shown here is derived from an EMBL/GenBank/DDBJ whole genome shotgun (WGS) entry which is preliminary data.</text>
</comment>
<dbReference type="RefSeq" id="WP_345304540.1">
    <property type="nucleotide sequence ID" value="NZ_BAABJE010000018.1"/>
</dbReference>
<organism evidence="2 3">
    <name type="scientific">Lysobacter hankyongensis</name>
    <dbReference type="NCBI Taxonomy" id="1176535"/>
    <lineage>
        <taxon>Bacteria</taxon>
        <taxon>Pseudomonadati</taxon>
        <taxon>Pseudomonadota</taxon>
        <taxon>Gammaproteobacteria</taxon>
        <taxon>Lysobacterales</taxon>
        <taxon>Lysobacteraceae</taxon>
        <taxon>Lysobacter</taxon>
    </lineage>
</organism>
<keyword evidence="3" id="KW-1185">Reference proteome</keyword>
<accession>A0ABP9C379</accession>
<name>A0ABP9C379_9GAMM</name>
<evidence type="ECO:0000256" key="1">
    <source>
        <dbReference type="SAM" id="Phobius"/>
    </source>
</evidence>
<dbReference type="Proteomes" id="UP001499959">
    <property type="component" value="Unassembled WGS sequence"/>
</dbReference>
<evidence type="ECO:0000313" key="2">
    <source>
        <dbReference type="EMBL" id="GAA4804354.1"/>
    </source>
</evidence>